<dbReference type="KEGG" id="aer:AERYTH_05585"/>
<keyword evidence="4" id="KW-1185">Reference proteome</keyword>
<dbReference type="STRING" id="2041.AERYTH_05585"/>
<dbReference type="EMBL" id="CP011502">
    <property type="protein sequence ID" value="ALX04208.1"/>
    <property type="molecule type" value="Genomic_DNA"/>
</dbReference>
<dbReference type="PATRIC" id="fig|2041.4.peg.1161"/>
<dbReference type="Gene3D" id="3.40.50.1110">
    <property type="entry name" value="SGNH hydrolase"/>
    <property type="match status" value="1"/>
</dbReference>
<evidence type="ECO:0000256" key="1">
    <source>
        <dbReference type="SAM" id="MobiDB-lite"/>
    </source>
</evidence>
<dbReference type="PANTHER" id="PTHR30383">
    <property type="entry name" value="THIOESTERASE 1/PROTEASE 1/LYSOPHOSPHOLIPASE L1"/>
    <property type="match status" value="1"/>
</dbReference>
<dbReference type="CDD" id="cd00229">
    <property type="entry name" value="SGNH_hydrolase"/>
    <property type="match status" value="1"/>
</dbReference>
<dbReference type="OrthoDB" id="8215557at2"/>
<proteinExistence type="predicted"/>
<reference evidence="3 4" key="1">
    <citation type="journal article" date="1991" name="Int. J. Syst. Bacteriol.">
        <title>Description of the erythromycin-producing bacterium Arthrobacter sp. strain NRRL B-3381 as Aeromicrobium erythreum gen. nov., sp. nov.</title>
        <authorList>
            <person name="Miller E.S."/>
            <person name="Woese C.R."/>
            <person name="Brenner S."/>
        </authorList>
    </citation>
    <scope>NUCLEOTIDE SEQUENCE [LARGE SCALE GENOMIC DNA]</scope>
    <source>
        <strain evidence="3 4">AR18</strain>
    </source>
</reference>
<feature type="domain" description="SGNH hydrolase-type esterase" evidence="2">
    <location>
        <begin position="62"/>
        <end position="233"/>
    </location>
</feature>
<dbReference type="InterPro" id="IPR051532">
    <property type="entry name" value="Ester_Hydrolysis_Enzymes"/>
</dbReference>
<evidence type="ECO:0000313" key="4">
    <source>
        <dbReference type="Proteomes" id="UP000067689"/>
    </source>
</evidence>
<dbReference type="Proteomes" id="UP000067689">
    <property type="component" value="Chromosome"/>
</dbReference>
<feature type="region of interest" description="Disordered" evidence="1">
    <location>
        <begin position="248"/>
        <end position="272"/>
    </location>
</feature>
<gene>
    <name evidence="3" type="ORF">AERYTH_05585</name>
</gene>
<dbReference type="Pfam" id="PF13472">
    <property type="entry name" value="Lipase_GDSL_2"/>
    <property type="match status" value="1"/>
</dbReference>
<evidence type="ECO:0000259" key="2">
    <source>
        <dbReference type="Pfam" id="PF13472"/>
    </source>
</evidence>
<organism evidence="3 4">
    <name type="scientific">Aeromicrobium erythreum</name>
    <dbReference type="NCBI Taxonomy" id="2041"/>
    <lineage>
        <taxon>Bacteria</taxon>
        <taxon>Bacillati</taxon>
        <taxon>Actinomycetota</taxon>
        <taxon>Actinomycetes</taxon>
        <taxon>Propionibacteriales</taxon>
        <taxon>Nocardioidaceae</taxon>
        <taxon>Aeromicrobium</taxon>
    </lineage>
</organism>
<dbReference type="PANTHER" id="PTHR30383:SF5">
    <property type="entry name" value="SGNH HYDROLASE-TYPE ESTERASE DOMAIN-CONTAINING PROTEIN"/>
    <property type="match status" value="1"/>
</dbReference>
<dbReference type="SUPFAM" id="SSF52266">
    <property type="entry name" value="SGNH hydrolase"/>
    <property type="match status" value="1"/>
</dbReference>
<sequence>MARRTLHRHVLVSALVLGLLASLAITLGHQGAVGSEPTVADQQAVLGEPVAARNPFPRGIVVVGDSITARYDDEPGSRHQGWWSFVARHYDTPVRTYAQSGSGYLRPGMGCTGDTFVQRRAAFRGSAPSVFIVEGGRNDWASCSEGRLVPSSDAAVQQAVTRYLRLVKRQMPESTRILVLGPPWGPTEPWQQRRVTSIVHAAALREGLEYVPTRGALDRHGRTIDGVHPTLSGSLALADVVVGALDQPAPGSTGLTPVERESTARAATDTTP</sequence>
<evidence type="ECO:0000313" key="3">
    <source>
        <dbReference type="EMBL" id="ALX04208.1"/>
    </source>
</evidence>
<name>A0A0U4AV03_9ACTN</name>
<dbReference type="InterPro" id="IPR036514">
    <property type="entry name" value="SGNH_hydro_sf"/>
</dbReference>
<dbReference type="RefSeq" id="WP_067855726.1">
    <property type="nucleotide sequence ID" value="NZ_CP011502.1"/>
</dbReference>
<dbReference type="AlphaFoldDB" id="A0A0U4AV03"/>
<dbReference type="InterPro" id="IPR013830">
    <property type="entry name" value="SGNH_hydro"/>
</dbReference>
<dbReference type="GO" id="GO:0004622">
    <property type="term" value="F:phosphatidylcholine lysophospholipase activity"/>
    <property type="evidence" value="ECO:0007669"/>
    <property type="project" value="TreeGrafter"/>
</dbReference>
<accession>A0A0U4AV03</accession>
<protein>
    <recommendedName>
        <fullName evidence="2">SGNH hydrolase-type esterase domain-containing protein</fullName>
    </recommendedName>
</protein>